<dbReference type="EMBL" id="VDFV01000013">
    <property type="protein sequence ID" value="TNC71482.1"/>
    <property type="molecule type" value="Genomic_DNA"/>
</dbReference>
<dbReference type="Proteomes" id="UP000305709">
    <property type="component" value="Unassembled WGS sequence"/>
</dbReference>
<evidence type="ECO:0000313" key="1">
    <source>
        <dbReference type="EMBL" id="TNC71482.1"/>
    </source>
</evidence>
<evidence type="ECO:0000313" key="2">
    <source>
        <dbReference type="Proteomes" id="UP000305709"/>
    </source>
</evidence>
<dbReference type="RefSeq" id="WP_139081744.1">
    <property type="nucleotide sequence ID" value="NZ_VDFV01000013.1"/>
</dbReference>
<evidence type="ECO:0008006" key="3">
    <source>
        <dbReference type="Google" id="ProtNLM"/>
    </source>
</evidence>
<gene>
    <name evidence="1" type="ORF">FHG71_11055</name>
</gene>
<organism evidence="1 2">
    <name type="scientific">Rubellimicrobium roseum</name>
    <dbReference type="NCBI Taxonomy" id="687525"/>
    <lineage>
        <taxon>Bacteria</taxon>
        <taxon>Pseudomonadati</taxon>
        <taxon>Pseudomonadota</taxon>
        <taxon>Alphaproteobacteria</taxon>
        <taxon>Rhodobacterales</taxon>
        <taxon>Roseobacteraceae</taxon>
        <taxon>Rubellimicrobium</taxon>
    </lineage>
</organism>
<reference evidence="1 2" key="1">
    <citation type="submission" date="2019-06" db="EMBL/GenBank/DDBJ databases">
        <authorList>
            <person name="Jiang L."/>
        </authorList>
    </citation>
    <scope>NUCLEOTIDE SEQUENCE [LARGE SCALE GENOMIC DNA]</scope>
    <source>
        <strain evidence="1 2">YIM 48858</strain>
    </source>
</reference>
<protein>
    <recommendedName>
        <fullName evidence="3">Sulfotransferase family protein</fullName>
    </recommendedName>
</protein>
<comment type="caution">
    <text evidence="1">The sequence shown here is derived from an EMBL/GenBank/DDBJ whole genome shotgun (WGS) entry which is preliminary data.</text>
</comment>
<proteinExistence type="predicted"/>
<dbReference type="OrthoDB" id="8481769at2"/>
<accession>A0A5C4NBR8</accession>
<dbReference type="AlphaFoldDB" id="A0A5C4NBR8"/>
<sequence length="276" mass="30463">MAHDLNGNGVDVLVPQLGLRDANLLRPYSLRRPATWLLPGARNLTGRISHLRQGHPVALLSEENLLGPPGNVIRGNFYKNSLLLKILGDLARRTPTTLYLSVRSPATFLPSIYAESLRHEAAPAGGFDNVIRWVSRRAPRWSGLVSDLKAAAPSARLVIWRYEDFRNNDAAILSELCGIKVALPAEPADTLRTQSGSANAVRLAERLGPEMEADERRRRVHEIYTDPGSAGPPFRPFPPDLIKSLELSYELDLHEIRRISPGSLMEFGGPRATYAA</sequence>
<keyword evidence="2" id="KW-1185">Reference proteome</keyword>
<name>A0A5C4NBR8_9RHOB</name>